<evidence type="ECO:0000313" key="3">
    <source>
        <dbReference type="Proteomes" id="UP000267003"/>
    </source>
</evidence>
<organism evidence="2 3">
    <name type="scientific">Corallococcus aberystwythensis</name>
    <dbReference type="NCBI Taxonomy" id="2316722"/>
    <lineage>
        <taxon>Bacteria</taxon>
        <taxon>Pseudomonadati</taxon>
        <taxon>Myxococcota</taxon>
        <taxon>Myxococcia</taxon>
        <taxon>Myxococcales</taxon>
        <taxon>Cystobacterineae</taxon>
        <taxon>Myxococcaceae</taxon>
        <taxon>Corallococcus</taxon>
    </lineage>
</organism>
<dbReference type="GO" id="GO:0062101">
    <property type="term" value="F:peptidyl-aspartic acid 3-dioxygenase activity"/>
    <property type="evidence" value="ECO:0007669"/>
    <property type="project" value="InterPro"/>
</dbReference>
<dbReference type="InterPro" id="IPR027443">
    <property type="entry name" value="IPNS-like_sf"/>
</dbReference>
<gene>
    <name evidence="2" type="ORF">D7W81_22935</name>
</gene>
<dbReference type="PANTHER" id="PTHR12366:SF29">
    <property type="entry name" value="ASPARTYL BETA-HYDROXYLASE, ISOFORM L"/>
    <property type="match status" value="1"/>
</dbReference>
<evidence type="ECO:0000313" key="2">
    <source>
        <dbReference type="EMBL" id="RKH62025.1"/>
    </source>
</evidence>
<dbReference type="RefSeq" id="WP_120557532.1">
    <property type="nucleotide sequence ID" value="NZ_RAWK01000140.1"/>
</dbReference>
<proteinExistence type="predicted"/>
<dbReference type="PANTHER" id="PTHR12366">
    <property type="entry name" value="ASPARTYL/ASPARAGINYL BETA-HYDROXYLASE"/>
    <property type="match status" value="1"/>
</dbReference>
<dbReference type="Proteomes" id="UP000267003">
    <property type="component" value="Unassembled WGS sequence"/>
</dbReference>
<dbReference type="Gene3D" id="2.60.120.330">
    <property type="entry name" value="B-lactam Antibiotic, Isopenicillin N Synthase, Chain"/>
    <property type="match status" value="1"/>
</dbReference>
<dbReference type="AlphaFoldDB" id="A0A3A8Q738"/>
<dbReference type="EMBL" id="RAWK01000140">
    <property type="protein sequence ID" value="RKH62025.1"/>
    <property type="molecule type" value="Genomic_DNA"/>
</dbReference>
<comment type="caution">
    <text evidence="2">The sequence shown here is derived from an EMBL/GenBank/DDBJ whole genome shotgun (WGS) entry which is preliminary data.</text>
</comment>
<sequence length="275" mass="30634">MHQPFVSESQFEAIQQLLTEARGRFAPSELERFEQALMGAAGAVPRPPLAPLQDPAFYFPGLTARPWHEASRYPTVAATVELLESAAAGVREELLAALETRQGFQRFPEGNQERADWNVVYLKGNSQKVLQNRELFPRTARLVDAIPRSGAGSMAMLSAVNPGGHIEPHCGPMNVRLTVHLGLVIPPDCRFRVGAESRTWQPGRCLVFDESFEHEVWNDSAQTRFVLLADLWHPELTDVEIELLERCDVILGKSGAVDQMVDAAQGRLDGQKWWA</sequence>
<keyword evidence="3" id="KW-1185">Reference proteome</keyword>
<dbReference type="OrthoDB" id="21665at2"/>
<reference evidence="3" key="1">
    <citation type="submission" date="2018-09" db="EMBL/GenBank/DDBJ databases">
        <authorList>
            <person name="Livingstone P.G."/>
            <person name="Whitworth D.E."/>
        </authorList>
    </citation>
    <scope>NUCLEOTIDE SEQUENCE [LARGE SCALE GENOMIC DNA]</scope>
    <source>
        <strain evidence="3">AB050A</strain>
    </source>
</reference>
<accession>A0A3A8Q738</accession>
<dbReference type="SUPFAM" id="SSF51197">
    <property type="entry name" value="Clavaminate synthase-like"/>
    <property type="match status" value="1"/>
</dbReference>
<protein>
    <submittedName>
        <fullName evidence="2">Aspartyl/asparaginyl beta-hydroxylase domain-containing protein</fullName>
    </submittedName>
</protein>
<dbReference type="InterPro" id="IPR039038">
    <property type="entry name" value="ASPH"/>
</dbReference>
<dbReference type="Pfam" id="PF05118">
    <property type="entry name" value="Asp_Arg_Hydrox"/>
    <property type="match status" value="1"/>
</dbReference>
<feature type="domain" description="Aspartyl/asparaginy/proline hydroxylase" evidence="1">
    <location>
        <begin position="88"/>
        <end position="234"/>
    </location>
</feature>
<evidence type="ECO:0000259" key="1">
    <source>
        <dbReference type="Pfam" id="PF05118"/>
    </source>
</evidence>
<name>A0A3A8Q738_9BACT</name>
<dbReference type="InterPro" id="IPR007803">
    <property type="entry name" value="Asp/Arg/Pro-Hydrxlase"/>
</dbReference>